<keyword evidence="2" id="KW-1185">Reference proteome</keyword>
<sequence>MFRPLTASLKLAPLALAAAVTLAAAPARAAEPVTLMVGGINKIIYLPAKLTEQLGYFRQEGVDVKLLSEPAGVNAENEMLAGAVQGVVGFYDHCIDLQAKGKQAMSVVQFAKVPGEVELVSAKDAATLKSAADFKGKSLGVTGLGSSTDFLTQAMAVRAGLKQGDYSLLPVGAGNTFIAAMQQGRINAGMTTDPTVAQMLSTGQAKVLFDMRTEAGSRAAVGGLYPAASLYMPADWVAAHKDEVQKIARAFVRTMKYISTHSAEDIASKMPADYYGSDKNLYISAIKASMPMFTADGRMPATGPETVLKVLSEFKPQMKSAHIDLAKTYTTAFVDEALKTVK</sequence>
<name>A0ACC6P0Q7_9BURK</name>
<evidence type="ECO:0000313" key="2">
    <source>
        <dbReference type="Proteomes" id="UP001364695"/>
    </source>
</evidence>
<accession>A0ACC6P0Q7</accession>
<dbReference type="EMBL" id="JAWDIE010000006">
    <property type="protein sequence ID" value="MEJ7137796.1"/>
    <property type="molecule type" value="Genomic_DNA"/>
</dbReference>
<organism evidence="1 2">
    <name type="scientific">Amphibiibacter pelophylacis</name>
    <dbReference type="NCBI Taxonomy" id="1799477"/>
    <lineage>
        <taxon>Bacteria</taxon>
        <taxon>Pseudomonadati</taxon>
        <taxon>Pseudomonadota</taxon>
        <taxon>Betaproteobacteria</taxon>
        <taxon>Burkholderiales</taxon>
        <taxon>Sphaerotilaceae</taxon>
        <taxon>Amphibiibacter</taxon>
    </lineage>
</organism>
<gene>
    <name evidence="1" type="ORF">RV045_05030</name>
</gene>
<dbReference type="Proteomes" id="UP001364695">
    <property type="component" value="Unassembled WGS sequence"/>
</dbReference>
<protein>
    <submittedName>
        <fullName evidence="1">ABC transporter substrate-binding protein</fullName>
    </submittedName>
</protein>
<reference evidence="1" key="1">
    <citation type="submission" date="2023-10" db="EMBL/GenBank/DDBJ databases">
        <title>Amphibacter perezi, gen. nov., sp. nov. a novel taxa of the family Comamonadaceae, class Betaproteobacteria isolated from the skin microbiota of Pelophylax perezi from different populations.</title>
        <authorList>
            <person name="Costa S."/>
            <person name="Proenca D.N."/>
            <person name="Lopes I."/>
            <person name="Morais P.V."/>
        </authorList>
    </citation>
    <scope>NUCLEOTIDE SEQUENCE</scope>
    <source>
        <strain evidence="1">SL12-8</strain>
    </source>
</reference>
<comment type="caution">
    <text evidence="1">The sequence shown here is derived from an EMBL/GenBank/DDBJ whole genome shotgun (WGS) entry which is preliminary data.</text>
</comment>
<proteinExistence type="predicted"/>
<evidence type="ECO:0000313" key="1">
    <source>
        <dbReference type="EMBL" id="MEJ7137796.1"/>
    </source>
</evidence>